<dbReference type="InterPro" id="IPR005828">
    <property type="entry name" value="MFS_sugar_transport-like"/>
</dbReference>
<dbReference type="EMBL" id="GCKF01041747">
    <property type="protein sequence ID" value="JAG95027.1"/>
    <property type="molecule type" value="Transcribed_RNA"/>
</dbReference>
<keyword evidence="5 6" id="KW-0472">Membrane</keyword>
<dbReference type="Gene3D" id="1.20.1250.20">
    <property type="entry name" value="MFS general substrate transporter like domains"/>
    <property type="match status" value="1"/>
</dbReference>
<dbReference type="PANTHER" id="PTHR23511:SF5">
    <property type="entry name" value="MAJOR FACILITATOR-TYPE TRANSPORTER HXNZ-RELATED"/>
    <property type="match status" value="1"/>
</dbReference>
<evidence type="ECO:0000313" key="7">
    <source>
        <dbReference type="EMBL" id="JAG95027.1"/>
    </source>
</evidence>
<evidence type="ECO:0000256" key="4">
    <source>
        <dbReference type="ARBA" id="ARBA00022989"/>
    </source>
</evidence>
<sequence>MGHTFRFKRKKVWIFCDISCYFYCWTHECIFTKLSCFGCYTLLGWSWTGRWSCAFFMVFRIYPCPPERILDGGVSSILDCWHIIRGIISMEFPGLVLSAFIVDYLGRKLSMAVMFFSCGAFLIPLIVPQHEAMTTSLLFGARLCINGAFAIVYVYAPEIYPTSIRSTGFGAASSFSRIGGIVCPLIAVGLVENCHQASAIFLFEFVLLSAGVSVMLFPVETKGQALSDTDSSR</sequence>
<name>A0A0D6QTX9_ARACU</name>
<keyword evidence="3 6" id="KW-0812">Transmembrane</keyword>
<keyword evidence="4 6" id="KW-1133">Transmembrane helix</keyword>
<dbReference type="Pfam" id="PF00083">
    <property type="entry name" value="Sugar_tr"/>
    <property type="match status" value="1"/>
</dbReference>
<evidence type="ECO:0000256" key="3">
    <source>
        <dbReference type="ARBA" id="ARBA00022692"/>
    </source>
</evidence>
<keyword evidence="2" id="KW-0813">Transport</keyword>
<evidence type="ECO:0000256" key="6">
    <source>
        <dbReference type="SAM" id="Phobius"/>
    </source>
</evidence>
<dbReference type="GO" id="GO:0022857">
    <property type="term" value="F:transmembrane transporter activity"/>
    <property type="evidence" value="ECO:0007669"/>
    <property type="project" value="InterPro"/>
</dbReference>
<feature type="transmembrane region" description="Helical" evidence="6">
    <location>
        <begin position="139"/>
        <end position="156"/>
    </location>
</feature>
<organism evidence="7">
    <name type="scientific">Araucaria cunninghamii</name>
    <name type="common">Hoop pine</name>
    <name type="synonym">Moreton Bay pine</name>
    <dbReference type="NCBI Taxonomy" id="56994"/>
    <lineage>
        <taxon>Eukaryota</taxon>
        <taxon>Viridiplantae</taxon>
        <taxon>Streptophyta</taxon>
        <taxon>Embryophyta</taxon>
        <taxon>Tracheophyta</taxon>
        <taxon>Spermatophyta</taxon>
        <taxon>Pinopsida</taxon>
        <taxon>Pinidae</taxon>
        <taxon>Conifers II</taxon>
        <taxon>Araucariales</taxon>
        <taxon>Araucariaceae</taxon>
        <taxon>Araucaria</taxon>
    </lineage>
</organism>
<protein>
    <recommendedName>
        <fullName evidence="8">Major facilitator superfamily (MFS) profile domain-containing protein</fullName>
    </recommendedName>
</protein>
<dbReference type="AlphaFoldDB" id="A0A0D6QTX9"/>
<feature type="transmembrane region" description="Helical" evidence="6">
    <location>
        <begin position="168"/>
        <end position="191"/>
    </location>
</feature>
<proteinExistence type="predicted"/>
<dbReference type="SUPFAM" id="SSF103473">
    <property type="entry name" value="MFS general substrate transporter"/>
    <property type="match status" value="1"/>
</dbReference>
<dbReference type="InterPro" id="IPR036259">
    <property type="entry name" value="MFS_trans_sf"/>
</dbReference>
<evidence type="ECO:0000256" key="5">
    <source>
        <dbReference type="ARBA" id="ARBA00023136"/>
    </source>
</evidence>
<accession>A0A0D6QTX9</accession>
<evidence type="ECO:0008006" key="8">
    <source>
        <dbReference type="Google" id="ProtNLM"/>
    </source>
</evidence>
<feature type="transmembrane region" description="Helical" evidence="6">
    <location>
        <begin position="109"/>
        <end position="127"/>
    </location>
</feature>
<evidence type="ECO:0000256" key="1">
    <source>
        <dbReference type="ARBA" id="ARBA00004141"/>
    </source>
</evidence>
<dbReference type="PANTHER" id="PTHR23511">
    <property type="entry name" value="SYNAPTIC VESICLE GLYCOPROTEIN 2"/>
    <property type="match status" value="1"/>
</dbReference>
<dbReference type="GO" id="GO:0016020">
    <property type="term" value="C:membrane"/>
    <property type="evidence" value="ECO:0007669"/>
    <property type="project" value="UniProtKB-SubCell"/>
</dbReference>
<feature type="transmembrane region" description="Helical" evidence="6">
    <location>
        <begin position="197"/>
        <end position="217"/>
    </location>
</feature>
<comment type="subcellular location">
    <subcellularLocation>
        <location evidence="1">Membrane</location>
        <topology evidence="1">Multi-pass membrane protein</topology>
    </subcellularLocation>
</comment>
<evidence type="ECO:0000256" key="2">
    <source>
        <dbReference type="ARBA" id="ARBA00022448"/>
    </source>
</evidence>
<reference evidence="7" key="1">
    <citation type="submission" date="2015-03" db="EMBL/GenBank/DDBJ databases">
        <title>A transcriptome of Araucaria cunninghamii, an australian fine timber species.</title>
        <authorList>
            <person name="Jing Yi C.J.Y."/>
            <person name="Yin San L.Y.S."/>
            <person name="Abdul Karim S.S."/>
            <person name="Wan Azmi N.N."/>
            <person name="Hercus R.R."/>
            <person name="Croft L.L."/>
        </authorList>
    </citation>
    <scope>NUCLEOTIDE SEQUENCE</scope>
    <source>
        <strain evidence="7">MI0301</strain>
        <tissue evidence="7">Leaf</tissue>
    </source>
</reference>